<dbReference type="Pfam" id="PF20174">
    <property type="entry name" value="DUF6540"/>
    <property type="match status" value="1"/>
</dbReference>
<dbReference type="InterPro" id="IPR046670">
    <property type="entry name" value="DUF6540"/>
</dbReference>
<dbReference type="STRING" id="29845.A0A1V6S4I3"/>
<protein>
    <submittedName>
        <fullName evidence="1">Uncharacterized protein</fullName>
    </submittedName>
</protein>
<evidence type="ECO:0000313" key="1">
    <source>
        <dbReference type="EMBL" id="OQE08650.1"/>
    </source>
</evidence>
<dbReference type="Proteomes" id="UP000191518">
    <property type="component" value="Unassembled WGS sequence"/>
</dbReference>
<reference evidence="2" key="1">
    <citation type="journal article" date="2017" name="Nat. Microbiol.">
        <title>Global analysis of biosynthetic gene clusters reveals vast potential of secondary metabolite production in Penicillium species.</title>
        <authorList>
            <person name="Nielsen J.C."/>
            <person name="Grijseels S."/>
            <person name="Prigent S."/>
            <person name="Ji B."/>
            <person name="Dainat J."/>
            <person name="Nielsen K.F."/>
            <person name="Frisvad J.C."/>
            <person name="Workman M."/>
            <person name="Nielsen J."/>
        </authorList>
    </citation>
    <scope>NUCLEOTIDE SEQUENCE [LARGE SCALE GENOMIC DNA]</scope>
    <source>
        <strain evidence="2">IBT 29486</strain>
    </source>
</reference>
<accession>A0A1V6S4I3</accession>
<evidence type="ECO:0000313" key="2">
    <source>
        <dbReference type="Proteomes" id="UP000191518"/>
    </source>
</evidence>
<sequence>MPSGYGCLNHLTFVFSPQSTTMTTRTIYLISARNTSFQRAHFSIFVPSATNPDQGTKIHAVGAPMAGYVLEFKRNYNPSLESHDHTFPIGQIHSSNIIDSPDAAPSIDSTPRGKIELAATQIPTPGINQNFMAPVNDTTNKRCQEWTMEYVRHLVAKGLIDEKAVEIVQSKRDPPTHGIGLRSVTRIGT</sequence>
<gene>
    <name evidence="1" type="ORF">PENVUL_c009G07957</name>
</gene>
<dbReference type="EMBL" id="MDYP01000009">
    <property type="protein sequence ID" value="OQE08650.1"/>
    <property type="molecule type" value="Genomic_DNA"/>
</dbReference>
<name>A0A1V6S4I3_9EURO</name>
<dbReference type="AlphaFoldDB" id="A0A1V6S4I3"/>
<organism evidence="1 2">
    <name type="scientific">Penicillium vulpinum</name>
    <dbReference type="NCBI Taxonomy" id="29845"/>
    <lineage>
        <taxon>Eukaryota</taxon>
        <taxon>Fungi</taxon>
        <taxon>Dikarya</taxon>
        <taxon>Ascomycota</taxon>
        <taxon>Pezizomycotina</taxon>
        <taxon>Eurotiomycetes</taxon>
        <taxon>Eurotiomycetidae</taxon>
        <taxon>Eurotiales</taxon>
        <taxon>Aspergillaceae</taxon>
        <taxon>Penicillium</taxon>
    </lineage>
</organism>
<comment type="caution">
    <text evidence="1">The sequence shown here is derived from an EMBL/GenBank/DDBJ whole genome shotgun (WGS) entry which is preliminary data.</text>
</comment>
<proteinExistence type="predicted"/>
<keyword evidence="2" id="KW-1185">Reference proteome</keyword>